<gene>
    <name evidence="2" type="ORF">W911_08350</name>
</gene>
<evidence type="ECO:0000313" key="3">
    <source>
        <dbReference type="Proteomes" id="UP000018542"/>
    </source>
</evidence>
<dbReference type="EMBL" id="CP006912">
    <property type="protein sequence ID" value="AHB48398.1"/>
    <property type="molecule type" value="Genomic_DNA"/>
</dbReference>
<dbReference type="CDD" id="cd00564">
    <property type="entry name" value="TMP_TenI"/>
    <property type="match status" value="1"/>
</dbReference>
<dbReference type="SUPFAM" id="SSF51391">
    <property type="entry name" value="Thiamin phosphate synthase"/>
    <property type="match status" value="1"/>
</dbReference>
<dbReference type="Gene3D" id="3.20.20.70">
    <property type="entry name" value="Aldolase class I"/>
    <property type="match status" value="1"/>
</dbReference>
<protein>
    <submittedName>
        <fullName evidence="2">Thiamine monophosphate synthase</fullName>
    </submittedName>
</protein>
<dbReference type="AlphaFoldDB" id="V5SCZ9"/>
<dbReference type="HOGENOM" id="CLU_018272_3_1_5"/>
<name>V5SCZ9_9HYPH</name>
<reference evidence="2 3" key="1">
    <citation type="journal article" date="2014" name="Genome Announc.">
        <title>Complete Genome Sequence of Hyphomicrobium nitrativorans Strain NL23, a Denitrifying Bacterium Isolated from Biofilm of a Methanol-Fed Denitrification System Treating Seawater at the Montreal Biodome.</title>
        <authorList>
            <person name="Martineau C."/>
            <person name="Villeneuve C."/>
            <person name="Mauffrey F."/>
            <person name="Villemur R."/>
        </authorList>
    </citation>
    <scope>NUCLEOTIDE SEQUENCE [LARGE SCALE GENOMIC DNA]</scope>
    <source>
        <strain evidence="2">NL23</strain>
    </source>
</reference>
<dbReference type="InterPro" id="IPR036206">
    <property type="entry name" value="ThiamineP_synth_sf"/>
</dbReference>
<dbReference type="InterPro" id="IPR022998">
    <property type="entry name" value="ThiamineP_synth_TenI"/>
</dbReference>
<dbReference type="PATRIC" id="fig|1029756.8.peg.1740"/>
<keyword evidence="3" id="KW-1185">Reference proteome</keyword>
<proteinExistence type="predicted"/>
<dbReference type="Pfam" id="PF02581">
    <property type="entry name" value="TMP-TENI"/>
    <property type="match status" value="1"/>
</dbReference>
<evidence type="ECO:0000259" key="1">
    <source>
        <dbReference type="Pfam" id="PF02581"/>
    </source>
</evidence>
<dbReference type="InterPro" id="IPR013785">
    <property type="entry name" value="Aldolase_TIM"/>
</dbReference>
<feature type="domain" description="Thiamine phosphate synthase/TenI" evidence="1">
    <location>
        <begin position="14"/>
        <end position="189"/>
    </location>
</feature>
<dbReference type="Proteomes" id="UP000018542">
    <property type="component" value="Chromosome"/>
</dbReference>
<dbReference type="OrthoDB" id="7159061at2"/>
<dbReference type="GO" id="GO:0009228">
    <property type="term" value="P:thiamine biosynthetic process"/>
    <property type="evidence" value="ECO:0007669"/>
    <property type="project" value="UniProtKB-KW"/>
</dbReference>
<dbReference type="STRING" id="1029756.W911_08350"/>
<sequence length="218" mass="22615">MTDKAPVKPRTKLCLVAETRSDPEWCAIVAAALETTAAVTLVLMPPSGASGIAADDARPLVELAQKRDCAALLVDDVATARDVDADGVHLTWRPDIETAYGIARGELGARSIVGVEAGTSRHDAMTLGEAGADYVAFTLASTEETALDAQADLIAWWSDVFVVPAVAFAPGPAEQTARLAQSGADFIALHLPAGLAPDAIEDWARSAVAAIRLEADAA</sequence>
<accession>V5SCZ9</accession>
<dbReference type="RefSeq" id="WP_023787049.1">
    <property type="nucleotide sequence ID" value="NC_022997.1"/>
</dbReference>
<dbReference type="KEGG" id="hni:W911_08350"/>
<evidence type="ECO:0000313" key="2">
    <source>
        <dbReference type="EMBL" id="AHB48398.1"/>
    </source>
</evidence>
<organism evidence="2 3">
    <name type="scientific">Hyphomicrobium nitrativorans NL23</name>
    <dbReference type="NCBI Taxonomy" id="1029756"/>
    <lineage>
        <taxon>Bacteria</taxon>
        <taxon>Pseudomonadati</taxon>
        <taxon>Pseudomonadota</taxon>
        <taxon>Alphaproteobacteria</taxon>
        <taxon>Hyphomicrobiales</taxon>
        <taxon>Hyphomicrobiaceae</taxon>
        <taxon>Hyphomicrobium</taxon>
    </lineage>
</organism>